<name>A0A7W0C784_9BACT</name>
<dbReference type="InterPro" id="IPR001670">
    <property type="entry name" value="ADH_Fe/GldA"/>
</dbReference>
<dbReference type="RefSeq" id="WP_181550027.1">
    <property type="nucleotide sequence ID" value="NZ_JACDUS010000001.1"/>
</dbReference>
<comment type="caution">
    <text evidence="4">The sequence shown here is derived from an EMBL/GenBank/DDBJ whole genome shotgun (WGS) entry which is preliminary data.</text>
</comment>
<protein>
    <submittedName>
        <fullName evidence="4">Alcohol dehydrogenase class IV</fullName>
    </submittedName>
</protein>
<evidence type="ECO:0000259" key="3">
    <source>
        <dbReference type="Pfam" id="PF00465"/>
    </source>
</evidence>
<evidence type="ECO:0000256" key="1">
    <source>
        <dbReference type="ARBA" id="ARBA00007358"/>
    </source>
</evidence>
<evidence type="ECO:0000256" key="2">
    <source>
        <dbReference type="ARBA" id="ARBA00023002"/>
    </source>
</evidence>
<keyword evidence="5" id="KW-1185">Reference proteome</keyword>
<dbReference type="GO" id="GO:0046872">
    <property type="term" value="F:metal ion binding"/>
    <property type="evidence" value="ECO:0007669"/>
    <property type="project" value="InterPro"/>
</dbReference>
<dbReference type="Proteomes" id="UP000525298">
    <property type="component" value="Unassembled WGS sequence"/>
</dbReference>
<keyword evidence="2" id="KW-0560">Oxidoreductase</keyword>
<dbReference type="PANTHER" id="PTHR11496">
    <property type="entry name" value="ALCOHOL DEHYDROGENASE"/>
    <property type="match status" value="1"/>
</dbReference>
<dbReference type="InterPro" id="IPR039697">
    <property type="entry name" value="Alcohol_dehydrogenase_Fe"/>
</dbReference>
<evidence type="ECO:0000313" key="5">
    <source>
        <dbReference type="Proteomes" id="UP000525298"/>
    </source>
</evidence>
<dbReference type="Gene3D" id="3.40.50.1970">
    <property type="match status" value="1"/>
</dbReference>
<dbReference type="Pfam" id="PF00465">
    <property type="entry name" value="Fe-ADH"/>
    <property type="match status" value="1"/>
</dbReference>
<dbReference type="EMBL" id="JACDUS010000001">
    <property type="protein sequence ID" value="MBA2880387.1"/>
    <property type="molecule type" value="Genomic_DNA"/>
</dbReference>
<dbReference type="SUPFAM" id="SSF56796">
    <property type="entry name" value="Dehydroquinate synthase-like"/>
    <property type="match status" value="1"/>
</dbReference>
<dbReference type="Gene3D" id="1.20.1090.10">
    <property type="entry name" value="Dehydroquinate synthase-like - alpha domain"/>
    <property type="match status" value="1"/>
</dbReference>
<accession>A0A7W0C784</accession>
<feature type="domain" description="Alcohol dehydrogenase iron-type/glycerol dehydrogenase GldA" evidence="3">
    <location>
        <begin position="12"/>
        <end position="174"/>
    </location>
</feature>
<reference evidence="4 5" key="1">
    <citation type="submission" date="2020-07" db="EMBL/GenBank/DDBJ databases">
        <title>Genomic Encyclopedia of Type Strains, Phase IV (KMG-IV): sequencing the most valuable type-strain genomes for metagenomic binning, comparative biology and taxonomic classification.</title>
        <authorList>
            <person name="Goeker M."/>
        </authorList>
    </citation>
    <scope>NUCLEOTIDE SEQUENCE [LARGE SCALE GENOMIC DNA]</scope>
    <source>
        <strain evidence="4 5">DSM 17721</strain>
    </source>
</reference>
<comment type="similarity">
    <text evidence="1">Belongs to the iron-containing alcohol dehydrogenase family.</text>
</comment>
<gene>
    <name evidence="4" type="ORF">HNR65_000694</name>
</gene>
<organism evidence="4 5">
    <name type="scientific">Desulfosalsimonas propionicica</name>
    <dbReference type="NCBI Taxonomy" id="332175"/>
    <lineage>
        <taxon>Bacteria</taxon>
        <taxon>Pseudomonadati</taxon>
        <taxon>Thermodesulfobacteriota</taxon>
        <taxon>Desulfobacteria</taxon>
        <taxon>Desulfobacterales</taxon>
        <taxon>Desulfosalsimonadaceae</taxon>
        <taxon>Desulfosalsimonas</taxon>
    </lineage>
</organism>
<dbReference type="AlphaFoldDB" id="A0A7W0C784"/>
<evidence type="ECO:0000313" key="4">
    <source>
        <dbReference type="EMBL" id="MBA2880387.1"/>
    </source>
</evidence>
<dbReference type="PANTHER" id="PTHR11496:SF102">
    <property type="entry name" value="ALCOHOL DEHYDROGENASE 4"/>
    <property type="match status" value="1"/>
</dbReference>
<proteinExistence type="inferred from homology"/>
<dbReference type="GO" id="GO:0004022">
    <property type="term" value="F:alcohol dehydrogenase (NAD+) activity"/>
    <property type="evidence" value="ECO:0007669"/>
    <property type="project" value="TreeGrafter"/>
</dbReference>
<sequence length="385" mass="40872">MPQFDYAFLSHPKIISGACSLENIPAELAANNACKPLIITDRAAVAQKRDRILIRAFDDSDCLIGAVFNRLGDYAGISLAWQAADLFVHRGCDALIALGSCLSADLARAVNILVSENTPDLSAFFKGAALTKRLYPFVLVPAGDLHGTGAGNTLILDHQRFCSEFLAPDVIVLDKRMLRGQPPPQTAQSAAIAADNAWSAFTGPSPGPIRDAFVHTALRLLNQNLDAALAAPGRDKPCLAMANAGVIAAIAAANAAPGIVRVVSEELARMTRIRRGLFTGLLAPAALEKSLEQNGPPRPELLLAVASMETYAATPEQQRPATGADMLKALFDKIQNTLGQSLESLQIPFYQIRQACENAASRPDTAIKASEALDLAGRAWKGASE</sequence>